<dbReference type="Gene3D" id="1.25.40.10">
    <property type="entry name" value="Tetratricopeptide repeat domain"/>
    <property type="match status" value="2"/>
</dbReference>
<comment type="similarity">
    <text evidence="1">Belongs to the PPR family. P subfamily.</text>
</comment>
<gene>
    <name evidence="4" type="ORF">MANES_S021800</name>
</gene>
<dbReference type="Pfam" id="PF01535">
    <property type="entry name" value="PPR"/>
    <property type="match status" value="1"/>
</dbReference>
<evidence type="ECO:0008006" key="5">
    <source>
        <dbReference type="Google" id="ProtNLM"/>
    </source>
</evidence>
<dbReference type="PANTHER" id="PTHR46128:SF358">
    <property type="entry name" value="TETRATRICOPEPTIDE REPEAT (TPR)-LIKE SUPERFAMILY PROTEIN"/>
    <property type="match status" value="1"/>
</dbReference>
<feature type="repeat" description="PPR" evidence="3">
    <location>
        <begin position="9"/>
        <end position="43"/>
    </location>
</feature>
<dbReference type="NCBIfam" id="TIGR00756">
    <property type="entry name" value="PPR"/>
    <property type="match status" value="3"/>
</dbReference>
<feature type="repeat" description="PPR" evidence="3">
    <location>
        <begin position="65"/>
        <end position="99"/>
    </location>
</feature>
<protein>
    <recommendedName>
        <fullName evidence="5">Pentacotripeptide-repeat region of PRORP domain-containing protein</fullName>
    </recommendedName>
</protein>
<dbReference type="EMBL" id="KV450478">
    <property type="protein sequence ID" value="OAY22183.1"/>
    <property type="molecule type" value="Genomic_DNA"/>
</dbReference>
<evidence type="ECO:0000256" key="3">
    <source>
        <dbReference type="PROSITE-ProRule" id="PRU00708"/>
    </source>
</evidence>
<accession>A0A199UCL3</accession>
<dbReference type="AlphaFoldDB" id="A0A199UCL3"/>
<sequence>MYHKGLVPDIVTYNTFIKGLFQAGRPQTAQGLFHNMCSHGQQPNIVTFSIMIDGLCKERDLDEPNIVIYCILINGMCKAGKINDAKELFSRLFKNGLQPDVYICSAIMKGLCQAGFRRHNDLPKASELINEMVDKGFSADATTTDMVVHLLHNDDLFLSKLRNRSEASKRFQALFI</sequence>
<organism evidence="4">
    <name type="scientific">Manihot esculenta</name>
    <name type="common">Cassava</name>
    <name type="synonym">Jatropha manihot</name>
    <dbReference type="NCBI Taxonomy" id="3983"/>
    <lineage>
        <taxon>Eukaryota</taxon>
        <taxon>Viridiplantae</taxon>
        <taxon>Streptophyta</taxon>
        <taxon>Embryophyta</taxon>
        <taxon>Tracheophyta</taxon>
        <taxon>Spermatophyta</taxon>
        <taxon>Magnoliopsida</taxon>
        <taxon>eudicotyledons</taxon>
        <taxon>Gunneridae</taxon>
        <taxon>Pentapetalae</taxon>
        <taxon>rosids</taxon>
        <taxon>fabids</taxon>
        <taxon>Malpighiales</taxon>
        <taxon>Euphorbiaceae</taxon>
        <taxon>Crotonoideae</taxon>
        <taxon>Manihoteae</taxon>
        <taxon>Manihot</taxon>
    </lineage>
</organism>
<reference evidence="4" key="1">
    <citation type="submission" date="2016-02" db="EMBL/GenBank/DDBJ databases">
        <title>WGS assembly of Manihot esculenta.</title>
        <authorList>
            <person name="Bredeson J.V."/>
            <person name="Prochnik S.E."/>
            <person name="Lyons J.B."/>
            <person name="Schmutz J."/>
            <person name="Grimwood J."/>
            <person name="Vrebalov J."/>
            <person name="Bart R.S."/>
            <person name="Amuge T."/>
            <person name="Ferguson M.E."/>
            <person name="Green R."/>
            <person name="Putnam N."/>
            <person name="Stites J."/>
            <person name="Rounsley S."/>
            <person name="Rokhsar D.S."/>
        </authorList>
    </citation>
    <scope>NUCLEOTIDE SEQUENCE [LARGE SCALE GENOMIC DNA]</scope>
    <source>
        <tissue evidence="4">Leaf</tissue>
    </source>
</reference>
<proteinExistence type="inferred from homology"/>
<evidence type="ECO:0000256" key="1">
    <source>
        <dbReference type="ARBA" id="ARBA00007626"/>
    </source>
</evidence>
<evidence type="ECO:0000313" key="4">
    <source>
        <dbReference type="EMBL" id="OAY22183.1"/>
    </source>
</evidence>
<dbReference type="InterPro" id="IPR050872">
    <property type="entry name" value="PPR_P_subfamily"/>
</dbReference>
<dbReference type="InterPro" id="IPR002885">
    <property type="entry name" value="PPR_rpt"/>
</dbReference>
<dbReference type="Pfam" id="PF13041">
    <property type="entry name" value="PPR_2"/>
    <property type="match status" value="2"/>
</dbReference>
<keyword evidence="2" id="KW-0677">Repeat</keyword>
<evidence type="ECO:0000256" key="2">
    <source>
        <dbReference type="ARBA" id="ARBA00022737"/>
    </source>
</evidence>
<dbReference type="PANTHER" id="PTHR46128">
    <property type="entry name" value="MITOCHONDRIAL GROUP I INTRON SPLICING FACTOR CCM1"/>
    <property type="match status" value="1"/>
</dbReference>
<dbReference type="PROSITE" id="PS51375">
    <property type="entry name" value="PPR"/>
    <property type="match status" value="2"/>
</dbReference>
<name>A0A199UCL3_MANES</name>
<dbReference type="InterPro" id="IPR011990">
    <property type="entry name" value="TPR-like_helical_dom_sf"/>
</dbReference>